<evidence type="ECO:0000259" key="1">
    <source>
        <dbReference type="Pfam" id="PF12696"/>
    </source>
</evidence>
<dbReference type="PANTHER" id="PTHR30121:SF6">
    <property type="entry name" value="SLR6007 PROTEIN"/>
    <property type="match status" value="1"/>
</dbReference>
<dbReference type="NCBIfam" id="TIGR03743">
    <property type="entry name" value="SXT_TraD"/>
    <property type="match status" value="1"/>
</dbReference>
<organism evidence="2 3">
    <name type="scientific">Aeromonas caviae</name>
    <name type="common">Aeromonas punctata</name>
    <dbReference type="NCBI Taxonomy" id="648"/>
    <lineage>
        <taxon>Bacteria</taxon>
        <taxon>Pseudomonadati</taxon>
        <taxon>Pseudomonadota</taxon>
        <taxon>Gammaproteobacteria</taxon>
        <taxon>Aeromonadales</taxon>
        <taxon>Aeromonadaceae</taxon>
        <taxon>Aeromonas</taxon>
    </lineage>
</organism>
<evidence type="ECO:0000313" key="2">
    <source>
        <dbReference type="EMBL" id="GJA63352.1"/>
    </source>
</evidence>
<name>A0AA37FV17_AERCA</name>
<dbReference type="PANTHER" id="PTHR30121">
    <property type="entry name" value="UNCHARACTERIZED PROTEIN YJGR-RELATED"/>
    <property type="match status" value="1"/>
</dbReference>
<reference evidence="2" key="1">
    <citation type="submission" date="2021-07" db="EMBL/GenBank/DDBJ databases">
        <title>Draft genome sequence of carbapenem-resistant Aeromonas spp. in Japan.</title>
        <authorList>
            <person name="Maehana S."/>
            <person name="Suzuki M."/>
            <person name="Kitasato H."/>
        </authorList>
    </citation>
    <scope>NUCLEOTIDE SEQUENCE</scope>
    <source>
        <strain evidence="2">KAM351</strain>
    </source>
</reference>
<dbReference type="Pfam" id="PF12696">
    <property type="entry name" value="TraG-D_C"/>
    <property type="match status" value="1"/>
</dbReference>
<evidence type="ECO:0000313" key="3">
    <source>
        <dbReference type="Proteomes" id="UP000886934"/>
    </source>
</evidence>
<sequence length="623" mass="69164">MTMTYDPLAYEMPWRPNYEMSAVFGWVAASVGALAVQQITDMPPEPFYWMTGICGVMTMARLPKAIKLHLLQKHLKGRDLEFISIKELQKKVQASPEDMWLGYGFAWENRHAQRVFEILKRDWTSIVGTESTTSKIVRTIRGKKKKEVPIGQPWIHGVEPKEEHLMQPLKHTEGHSLIVGTTGSGKTRMFDTLISQAILRGEAVIIIDPKGDKEMRDNARRACEAMGQAERFVSFHPAFPEESVRIDPLRNFTRVTEIASRLAALIPSEGGGDPFKSFGWQALNNIAQGLILAYDRPNLIKLRRFLEGGADGLVIKAVQAYAERVMPDWEAAAAPYLEKAANGSRSKLAVAHMAFYNNVIQPEHPSSELEGLLNMFKHDATHFSKMVSNLLPIMNMLTSGELGPLLSPDATDLSDERQITDSAKIINNAQVAYLGLDSLTDNMVGSALGSIFLSDLTAVAGDRYNYGVNNLPVNIFVDEAAEVINDPFIQLLNKGRGAKLRLFVATQTFADFAARLGSKDKALQVLGNINNVFALRIVDAETQEYIAENLPKTRLKYVMRTQGQNTDGSEPIMHGGNQGERLMEEEADLFPAQLLGMLPNLEYIAKISGGKIVKGRLPILTEK</sequence>
<dbReference type="SUPFAM" id="SSF52540">
    <property type="entry name" value="P-loop containing nucleoside triphosphate hydrolases"/>
    <property type="match status" value="1"/>
</dbReference>
<dbReference type="EMBL" id="BPNN01000024">
    <property type="protein sequence ID" value="GJA63352.1"/>
    <property type="molecule type" value="Genomic_DNA"/>
</dbReference>
<dbReference type="InterPro" id="IPR051162">
    <property type="entry name" value="T4SS_component"/>
</dbReference>
<dbReference type="InterPro" id="IPR032689">
    <property type="entry name" value="TraG-D_C"/>
</dbReference>
<proteinExistence type="predicted"/>
<comment type="caution">
    <text evidence="2">The sequence shown here is derived from an EMBL/GenBank/DDBJ whole genome shotgun (WGS) entry which is preliminary data.</text>
</comment>
<gene>
    <name evidence="2" type="ORF">KAM351_19630</name>
</gene>
<dbReference type="Gene3D" id="3.40.50.300">
    <property type="entry name" value="P-loop containing nucleotide triphosphate hydrolases"/>
    <property type="match status" value="2"/>
</dbReference>
<dbReference type="InterPro" id="IPR027417">
    <property type="entry name" value="P-loop_NTPase"/>
</dbReference>
<dbReference type="Proteomes" id="UP000886934">
    <property type="component" value="Unassembled WGS sequence"/>
</dbReference>
<dbReference type="Pfam" id="PF12846">
    <property type="entry name" value="AAA_10"/>
    <property type="match status" value="1"/>
</dbReference>
<protein>
    <submittedName>
        <fullName evidence="2">Conjugative coupling factor TraD, PFGI-1 class</fullName>
    </submittedName>
</protein>
<dbReference type="CDD" id="cd01127">
    <property type="entry name" value="TrwB_TraG_TraD_VirD4"/>
    <property type="match status" value="2"/>
</dbReference>
<feature type="domain" description="TraD/TraG TraM recognition site" evidence="1">
    <location>
        <begin position="472"/>
        <end position="599"/>
    </location>
</feature>
<accession>A0AA37FV17</accession>
<dbReference type="InterPro" id="IPR022458">
    <property type="entry name" value="Conjugative_coupling_TraG/TraD"/>
</dbReference>
<dbReference type="AlphaFoldDB" id="A0AA37FV17"/>